<evidence type="ECO:0000313" key="18">
    <source>
        <dbReference type="Proteomes" id="UP001055105"/>
    </source>
</evidence>
<keyword evidence="6" id="KW-0479">Metal-binding</keyword>
<dbReference type="Pfam" id="PF00689">
    <property type="entry name" value="Cation_ATPase_C"/>
    <property type="match status" value="1"/>
</dbReference>
<dbReference type="SUPFAM" id="SSF81665">
    <property type="entry name" value="Calcium ATPase, transmembrane domain M"/>
    <property type="match status" value="1"/>
</dbReference>
<keyword evidence="12" id="KW-0406">Ion transport</keyword>
<feature type="transmembrane region" description="Helical" evidence="15">
    <location>
        <begin position="657"/>
        <end position="678"/>
    </location>
</feature>
<dbReference type="SFLD" id="SFLDF00027">
    <property type="entry name" value="p-type_atpase"/>
    <property type="match status" value="1"/>
</dbReference>
<dbReference type="GO" id="GO:0012505">
    <property type="term" value="C:endomembrane system"/>
    <property type="evidence" value="ECO:0007669"/>
    <property type="project" value="UniProtKB-SubCell"/>
</dbReference>
<keyword evidence="9" id="KW-0067">ATP-binding</keyword>
<dbReference type="SUPFAM" id="SSF56784">
    <property type="entry name" value="HAD-like"/>
    <property type="match status" value="1"/>
</dbReference>
<evidence type="ECO:0000256" key="7">
    <source>
        <dbReference type="ARBA" id="ARBA00022741"/>
    </source>
</evidence>
<keyword evidence="5 15" id="KW-0812">Transmembrane</keyword>
<accession>A0AA37KPG9</accession>
<gene>
    <name evidence="17" type="ORF">CE91St16_26930</name>
</gene>
<keyword evidence="10" id="KW-0460">Magnesium</keyword>
<evidence type="ECO:0000256" key="9">
    <source>
        <dbReference type="ARBA" id="ARBA00022840"/>
    </source>
</evidence>
<dbReference type="Gene3D" id="2.70.150.10">
    <property type="entry name" value="Calcium-transporting ATPase, cytoplasmic transduction domain A"/>
    <property type="match status" value="1"/>
</dbReference>
<dbReference type="InterPro" id="IPR001757">
    <property type="entry name" value="P_typ_ATPase"/>
</dbReference>
<evidence type="ECO:0000256" key="1">
    <source>
        <dbReference type="ARBA" id="ARBA00004127"/>
    </source>
</evidence>
<dbReference type="InterPro" id="IPR059000">
    <property type="entry name" value="ATPase_P-type_domA"/>
</dbReference>
<feature type="region of interest" description="Disordered" evidence="14">
    <location>
        <begin position="1"/>
        <end position="27"/>
    </location>
</feature>
<evidence type="ECO:0000256" key="10">
    <source>
        <dbReference type="ARBA" id="ARBA00022842"/>
    </source>
</evidence>
<feature type="transmembrane region" description="Helical" evidence="15">
    <location>
        <begin position="233"/>
        <end position="260"/>
    </location>
</feature>
<evidence type="ECO:0000313" key="17">
    <source>
        <dbReference type="EMBL" id="GKI19785.1"/>
    </source>
</evidence>
<dbReference type="AlphaFoldDB" id="A0AA37KPG9"/>
<dbReference type="PANTHER" id="PTHR24093:SF369">
    <property type="entry name" value="CALCIUM-TRANSPORTING ATPASE"/>
    <property type="match status" value="1"/>
</dbReference>
<proteinExistence type="predicted"/>
<dbReference type="RefSeq" id="WP_244076855.1">
    <property type="nucleotide sequence ID" value="NZ_AP025581.1"/>
</dbReference>
<dbReference type="PRINTS" id="PR00119">
    <property type="entry name" value="CATATPASE"/>
</dbReference>
<dbReference type="PROSITE" id="PS00154">
    <property type="entry name" value="ATPASE_E1_E2"/>
    <property type="match status" value="1"/>
</dbReference>
<dbReference type="InterPro" id="IPR018303">
    <property type="entry name" value="ATPase_P-typ_P_site"/>
</dbReference>
<name>A0AA37KPG9_9BACT</name>
<dbReference type="Gene3D" id="1.20.1110.10">
    <property type="entry name" value="Calcium-transporting ATPase, transmembrane domain"/>
    <property type="match status" value="3"/>
</dbReference>
<organism evidence="17 18">
    <name type="scientific">Alistipes finegoldii</name>
    <dbReference type="NCBI Taxonomy" id="214856"/>
    <lineage>
        <taxon>Bacteria</taxon>
        <taxon>Pseudomonadati</taxon>
        <taxon>Bacteroidota</taxon>
        <taxon>Bacteroidia</taxon>
        <taxon>Bacteroidales</taxon>
        <taxon>Rikenellaceae</taxon>
        <taxon>Alistipes</taxon>
    </lineage>
</organism>
<protein>
    <recommendedName>
        <fullName evidence="2">P-type Ca(2+) transporter</fullName>
        <ecNumber evidence="2">7.2.2.10</ecNumber>
    </recommendedName>
</protein>
<dbReference type="Pfam" id="PF13246">
    <property type="entry name" value="Cation_ATPase"/>
    <property type="match status" value="1"/>
</dbReference>
<feature type="transmembrane region" description="Helical" evidence="15">
    <location>
        <begin position="760"/>
        <end position="780"/>
    </location>
</feature>
<reference evidence="17" key="1">
    <citation type="submission" date="2022-01" db="EMBL/GenBank/DDBJ databases">
        <title>Novel bile acid biosynthetic pathways are enriched in the microbiome of centenarians.</title>
        <authorList>
            <person name="Sato Y."/>
            <person name="Atarashi K."/>
            <person name="Plichta R.D."/>
            <person name="Arai Y."/>
            <person name="Sasajima S."/>
            <person name="Kearney M.S."/>
            <person name="Suda W."/>
            <person name="Takeshita K."/>
            <person name="Sasaki T."/>
            <person name="Okamoto S."/>
            <person name="Skelly N.A."/>
            <person name="Okamura Y."/>
            <person name="Vlamakis H."/>
            <person name="Li Y."/>
            <person name="Tanoue T."/>
            <person name="Takei H."/>
            <person name="Nittono H."/>
            <person name="Narushima S."/>
            <person name="Irie J."/>
            <person name="Itoh H."/>
            <person name="Moriya K."/>
            <person name="Sugiura Y."/>
            <person name="Suematsu M."/>
            <person name="Moritoki N."/>
            <person name="Shibata S."/>
            <person name="Littman R.D."/>
            <person name="Fischbach A.M."/>
            <person name="Uwamino Y."/>
            <person name="Inoue T."/>
            <person name="Honda A."/>
            <person name="Hattori M."/>
            <person name="Murai T."/>
            <person name="Xavier J.R."/>
            <person name="Hirose N."/>
            <person name="Honda K."/>
        </authorList>
    </citation>
    <scope>NUCLEOTIDE SEQUENCE</scope>
    <source>
        <strain evidence="17">CE91-St16</strain>
    </source>
</reference>
<evidence type="ECO:0000256" key="15">
    <source>
        <dbReference type="SAM" id="Phobius"/>
    </source>
</evidence>
<dbReference type="Proteomes" id="UP001055105">
    <property type="component" value="Unassembled WGS sequence"/>
</dbReference>
<sequence length="857" mass="93976">MIRYNPKGLSSQEAADSRRTHGDNVITPPKDDSAWKLFVEKFKDPIIRILLLAAVLSLAIGSVHKDFTESIGIICAIILATCVGFWFEWDAMRRFRRLNQVNDDIPVKVMRDGSIREIPRRDVVVGDVVYIESGETVPADGELVEAVSLRINESTLTGELEVDKTVDEAHFDSEATYPSNVALRGTTVADGYGVLVATAVGDATEAGRVTEQATVQSDEQTPLNRQLTRLSKLIGRAGIALAVAIFCVMLGKAVFVGGLFERDWLEISQQVLHIFMVSVAIIVMAVPEGLPMSITLSLAMSMRRMLKTNNLVRRMHACETMGAVTVICTDKTGTLTQNRMHVQELVRYDALPAHDFAEIVAANSTAFLDASGAVIGNPTEGALLEWMRSQGEDYEPLRSEAKIVDRLTFSTERKYMATIIESGVSGRRIVCVKGAPEIVRAMCAPDGKDTQVAEQLAGFQGRAMRTLAVAWAETAEDDCLRAVAASQLHFSGVAAISDPVREDVPDAVRRCLNAGIDVKIVTGDTPATAREIARQIGLWDDARDNDRNHMTGTEFAAMSDDELLGRVRELKIMSRARPLDKQRLVRLLQQCGEVVAVTGDGTNDAPALNFANVGLSMGSGTSVAKDASDITLLDDSFASIATAVMWGRSLYRNIQRFVLFQLTINFAAIVICFVGAVFGTDMPLTVVQILWVNIIMDTFAAMAMASLPPNPEVMLEKPRPRDEFIITPGMARTLFICGGIMVAVLLGMLFWWTITAGGLTVRQLTLFFSTFVFLQFWNMFNAKGFETRHSVFTCLRGCREFFLILLAIAAGQVLIVEFGGEVFRTEPLAWREWAAVIGSTSLLAIGGEVVRALRRKR</sequence>
<comment type="caution">
    <text evidence="17">The sequence shown here is derived from an EMBL/GenBank/DDBJ whole genome shotgun (WGS) entry which is preliminary data.</text>
</comment>
<evidence type="ECO:0000256" key="8">
    <source>
        <dbReference type="ARBA" id="ARBA00022837"/>
    </source>
</evidence>
<feature type="transmembrane region" description="Helical" evidence="15">
    <location>
        <begin position="729"/>
        <end position="754"/>
    </location>
</feature>
<dbReference type="PRINTS" id="PR00120">
    <property type="entry name" value="HATPASE"/>
</dbReference>
<evidence type="ECO:0000256" key="5">
    <source>
        <dbReference type="ARBA" id="ARBA00022692"/>
    </source>
</evidence>
<dbReference type="SFLD" id="SFLDS00003">
    <property type="entry name" value="Haloacid_Dehalogenase"/>
    <property type="match status" value="1"/>
</dbReference>
<feature type="transmembrane region" description="Helical" evidence="15">
    <location>
        <begin position="46"/>
        <end position="64"/>
    </location>
</feature>
<keyword evidence="11 15" id="KW-1133">Transmembrane helix</keyword>
<dbReference type="GO" id="GO:0005886">
    <property type="term" value="C:plasma membrane"/>
    <property type="evidence" value="ECO:0007669"/>
    <property type="project" value="TreeGrafter"/>
</dbReference>
<dbReference type="GO" id="GO:0046872">
    <property type="term" value="F:metal ion binding"/>
    <property type="evidence" value="ECO:0007669"/>
    <property type="project" value="UniProtKB-KW"/>
</dbReference>
<keyword evidence="13 15" id="KW-0472">Membrane</keyword>
<dbReference type="FunFam" id="3.40.50.1000:FF:000129">
    <property type="entry name" value="Calcium-translocating P-type ATPase PMCA-type"/>
    <property type="match status" value="1"/>
</dbReference>
<dbReference type="GO" id="GO:0016887">
    <property type="term" value="F:ATP hydrolysis activity"/>
    <property type="evidence" value="ECO:0007669"/>
    <property type="project" value="InterPro"/>
</dbReference>
<dbReference type="InterPro" id="IPR023298">
    <property type="entry name" value="ATPase_P-typ_TM_dom_sf"/>
</dbReference>
<keyword evidence="8" id="KW-0106">Calcium</keyword>
<comment type="subcellular location">
    <subcellularLocation>
        <location evidence="1">Endomembrane system</location>
        <topology evidence="1">Multi-pass membrane protein</topology>
    </subcellularLocation>
</comment>
<keyword evidence="3" id="KW-0813">Transport</keyword>
<dbReference type="SMART" id="SM00831">
    <property type="entry name" value="Cation_ATPase_N"/>
    <property type="match status" value="1"/>
</dbReference>
<dbReference type="InterPro" id="IPR023299">
    <property type="entry name" value="ATPase_P-typ_cyto_dom_N"/>
</dbReference>
<dbReference type="InterPro" id="IPR044492">
    <property type="entry name" value="P_typ_ATPase_HD_dom"/>
</dbReference>
<dbReference type="InterPro" id="IPR004014">
    <property type="entry name" value="ATPase_P-typ_cation-transptr_N"/>
</dbReference>
<dbReference type="SUPFAM" id="SSF81653">
    <property type="entry name" value="Calcium ATPase, transduction domain A"/>
    <property type="match status" value="1"/>
</dbReference>
<dbReference type="EC" id="7.2.2.10" evidence="2"/>
<dbReference type="SFLD" id="SFLDG00002">
    <property type="entry name" value="C1.7:_P-type_atpase_like"/>
    <property type="match status" value="1"/>
</dbReference>
<dbReference type="InterPro" id="IPR036412">
    <property type="entry name" value="HAD-like_sf"/>
</dbReference>
<dbReference type="InterPro" id="IPR006408">
    <property type="entry name" value="P-type_ATPase_IIB"/>
</dbReference>
<feature type="transmembrane region" description="Helical" evidence="15">
    <location>
        <begin position="272"/>
        <end position="299"/>
    </location>
</feature>
<evidence type="ECO:0000256" key="3">
    <source>
        <dbReference type="ARBA" id="ARBA00022448"/>
    </source>
</evidence>
<evidence type="ECO:0000259" key="16">
    <source>
        <dbReference type="SMART" id="SM00831"/>
    </source>
</evidence>
<dbReference type="GO" id="GO:0005388">
    <property type="term" value="F:P-type calcium transporter activity"/>
    <property type="evidence" value="ECO:0007669"/>
    <property type="project" value="UniProtKB-EC"/>
</dbReference>
<dbReference type="NCBIfam" id="TIGR01494">
    <property type="entry name" value="ATPase_P-type"/>
    <property type="match status" value="2"/>
</dbReference>
<evidence type="ECO:0000256" key="12">
    <source>
        <dbReference type="ARBA" id="ARBA00023065"/>
    </source>
</evidence>
<evidence type="ECO:0000256" key="2">
    <source>
        <dbReference type="ARBA" id="ARBA00012790"/>
    </source>
</evidence>
<dbReference type="Pfam" id="PF00122">
    <property type="entry name" value="E1-E2_ATPase"/>
    <property type="match status" value="1"/>
</dbReference>
<evidence type="ECO:0000256" key="6">
    <source>
        <dbReference type="ARBA" id="ARBA00022723"/>
    </source>
</evidence>
<dbReference type="PANTHER" id="PTHR24093">
    <property type="entry name" value="CATION TRANSPORTING ATPASE"/>
    <property type="match status" value="1"/>
</dbReference>
<dbReference type="InterPro" id="IPR008250">
    <property type="entry name" value="ATPase_P-typ_transduc_dom_A_sf"/>
</dbReference>
<evidence type="ECO:0000256" key="13">
    <source>
        <dbReference type="ARBA" id="ARBA00023136"/>
    </source>
</evidence>
<dbReference type="Pfam" id="PF00690">
    <property type="entry name" value="Cation_ATPase_N"/>
    <property type="match status" value="1"/>
</dbReference>
<evidence type="ECO:0000256" key="14">
    <source>
        <dbReference type="SAM" id="MobiDB-lite"/>
    </source>
</evidence>
<dbReference type="NCBIfam" id="TIGR01517">
    <property type="entry name" value="ATPase-IIB_Ca"/>
    <property type="match status" value="1"/>
</dbReference>
<keyword evidence="4" id="KW-0109">Calcium transport</keyword>
<feature type="transmembrane region" description="Helical" evidence="15">
    <location>
        <begin position="832"/>
        <end position="853"/>
    </location>
</feature>
<keyword evidence="7" id="KW-0547">Nucleotide-binding</keyword>
<evidence type="ECO:0000256" key="11">
    <source>
        <dbReference type="ARBA" id="ARBA00022989"/>
    </source>
</evidence>
<feature type="transmembrane region" description="Helical" evidence="15">
    <location>
        <begin position="801"/>
        <end position="820"/>
    </location>
</feature>
<evidence type="ECO:0000256" key="4">
    <source>
        <dbReference type="ARBA" id="ARBA00022568"/>
    </source>
</evidence>
<feature type="transmembrane region" description="Helical" evidence="15">
    <location>
        <begin position="70"/>
        <end position="89"/>
    </location>
</feature>
<dbReference type="EMBL" id="BQOL01000002">
    <property type="protein sequence ID" value="GKI19785.1"/>
    <property type="molecule type" value="Genomic_DNA"/>
</dbReference>
<feature type="transmembrane region" description="Helical" evidence="15">
    <location>
        <begin position="690"/>
        <end position="708"/>
    </location>
</feature>
<feature type="domain" description="Cation-transporting P-type ATPase N-terminal" evidence="16">
    <location>
        <begin position="1"/>
        <end position="62"/>
    </location>
</feature>
<dbReference type="Gene3D" id="3.40.1110.10">
    <property type="entry name" value="Calcium-transporting ATPase, cytoplasmic domain N"/>
    <property type="match status" value="1"/>
</dbReference>
<dbReference type="GO" id="GO:0005524">
    <property type="term" value="F:ATP binding"/>
    <property type="evidence" value="ECO:0007669"/>
    <property type="project" value="UniProtKB-KW"/>
</dbReference>
<dbReference type="InterPro" id="IPR006068">
    <property type="entry name" value="ATPase_P-typ_cation-transptr_C"/>
</dbReference>